<evidence type="ECO:0000313" key="4">
    <source>
        <dbReference type="Proteomes" id="UP000284706"/>
    </source>
</evidence>
<dbReference type="Gene3D" id="1.20.900.10">
    <property type="entry name" value="Dbl homology (DH) domain"/>
    <property type="match status" value="1"/>
</dbReference>
<feature type="compositionally biased region" description="Polar residues" evidence="1">
    <location>
        <begin position="1124"/>
        <end position="1134"/>
    </location>
</feature>
<feature type="compositionally biased region" description="Pro residues" evidence="1">
    <location>
        <begin position="1040"/>
        <end position="1057"/>
    </location>
</feature>
<feature type="compositionally biased region" description="Acidic residues" evidence="1">
    <location>
        <begin position="776"/>
        <end position="785"/>
    </location>
</feature>
<proteinExistence type="predicted"/>
<feature type="domain" description="DH" evidence="2">
    <location>
        <begin position="1335"/>
        <end position="1602"/>
    </location>
</feature>
<feature type="compositionally biased region" description="Polar residues" evidence="1">
    <location>
        <begin position="527"/>
        <end position="537"/>
    </location>
</feature>
<evidence type="ECO:0000256" key="1">
    <source>
        <dbReference type="SAM" id="MobiDB-lite"/>
    </source>
</evidence>
<dbReference type="CDD" id="cd00160">
    <property type="entry name" value="RhoGEF"/>
    <property type="match status" value="1"/>
</dbReference>
<feature type="region of interest" description="Disordered" evidence="1">
    <location>
        <begin position="1306"/>
        <end position="1332"/>
    </location>
</feature>
<feature type="compositionally biased region" description="Polar residues" evidence="1">
    <location>
        <begin position="1306"/>
        <end position="1323"/>
    </location>
</feature>
<protein>
    <recommendedName>
        <fullName evidence="2">DH domain-containing protein</fullName>
    </recommendedName>
</protein>
<dbReference type="Gene3D" id="3.80.10.10">
    <property type="entry name" value="Ribonuclease Inhibitor"/>
    <property type="match status" value="1"/>
</dbReference>
<dbReference type="GO" id="GO:0035556">
    <property type="term" value="P:intracellular signal transduction"/>
    <property type="evidence" value="ECO:0007669"/>
    <property type="project" value="InterPro"/>
</dbReference>
<dbReference type="OrthoDB" id="660555at2759"/>
<dbReference type="GO" id="GO:0005085">
    <property type="term" value="F:guanyl-nucleotide exchange factor activity"/>
    <property type="evidence" value="ECO:0007669"/>
    <property type="project" value="InterPro"/>
</dbReference>
<dbReference type="UniPathway" id="UPA00988"/>
<dbReference type="STRING" id="231916.A0A409W2H3"/>
<dbReference type="PROSITE" id="PS00741">
    <property type="entry name" value="DH_1"/>
    <property type="match status" value="1"/>
</dbReference>
<dbReference type="PANTHER" id="PTHR12673:SF270">
    <property type="entry name" value="FYVE-TYPE DOMAIN-CONTAINING PROTEIN"/>
    <property type="match status" value="1"/>
</dbReference>
<dbReference type="PROSITE" id="PS50010">
    <property type="entry name" value="DH_2"/>
    <property type="match status" value="1"/>
</dbReference>
<dbReference type="PANTHER" id="PTHR12673">
    <property type="entry name" value="FACIOGENITAL DYSPLASIA PROTEIN"/>
    <property type="match status" value="1"/>
</dbReference>
<keyword evidence="4" id="KW-1185">Reference proteome</keyword>
<feature type="compositionally biased region" description="Low complexity" evidence="1">
    <location>
        <begin position="493"/>
        <end position="513"/>
    </location>
</feature>
<feature type="compositionally biased region" description="Pro residues" evidence="1">
    <location>
        <begin position="825"/>
        <end position="839"/>
    </location>
</feature>
<evidence type="ECO:0000313" key="3">
    <source>
        <dbReference type="EMBL" id="PPQ72719.1"/>
    </source>
</evidence>
<feature type="region of interest" description="Disordered" evidence="1">
    <location>
        <begin position="396"/>
        <end position="574"/>
    </location>
</feature>
<comment type="caution">
    <text evidence="3">The sequence shown here is derived from an EMBL/GenBank/DDBJ whole genome shotgun (WGS) entry which is preliminary data.</text>
</comment>
<feature type="compositionally biased region" description="Pro residues" evidence="1">
    <location>
        <begin position="514"/>
        <end position="523"/>
    </location>
</feature>
<dbReference type="InParanoid" id="A0A409W2H3"/>
<accession>A0A409W2H3</accession>
<sequence>MSSFKRKGKQALPSYPGTRISPASNLSLITSTGISSLDDILGGGLPLSCSLVFAAPDIHSSYGELIEKYFVAQGLAVGHSIYVVSEDPEGFMRDVMWFAKGQNVKSGNDSEEEDKSTDQSQKVKIAWRYEKMKQFQTTVGDSNQCAVQCSFELSSRVPEELIESALETKRLHFVKVGTEDVSTARILGALSNHIEAETSVPMRICIPGLGSAGWGDLGPQGVLHFLHSLRAILQRHGHSCASISLAPQLSTAGWGGGGWIDKVGWASDGLVTVSAFSANPGLLSIFPSHHGLVTLHRLPSPQTLSPPSDRFSLLRGLGSSGENNLAFKCTRKRMIFETLHLDVEGRTSERRTTPSMPARTGEVVESAAVNKRIEVEIEEEKKTVVVEKEKKAKKRVIASMPLPDPSQYPDPYPFRRHPPPLSSSSSASTRSSAYTSSGSAPDAFPPNVHVASGDDEPHGISSDALHQMLASDPAQSSSARAPHLRSPDRARWSESYSASIRSRSSSVGNGFSSHPPPEMPSPPSLSQKPSYDVSWQTVDEKDEHEVPMSEDETDDEHGLDSLEADSDGKHEERTAAAVVADEGRGLIVQGDNIPIVQLQVPSGTTHLLIGSSPTPNAVPSFLTTFLPQIAHTLLALDISANFLGALPPVLAVCECLEELNVASNPLRVLPVFLADLLNLRVLIADSTGITTLPDALVDLDKLHTISIRRNKLHALPSWLCLLPALQTLCVDGNPFQGPWKALVDPLLARVPATPAYPPSTPMMPLSAGVQSSNADTETDGTDIDEFSDHEGASPRQSGYTQSPEEDHTITPERAPHLSRSTTAPAPLPPSDAPTSPQPKPLTRTRTTPNRAYFDQTRSKANPPSGARQSPMYKPDEPAAEHEIRKMKSAGDLRRGKSAAAIAEEIELPRPPLTKYPTSLSSSNLLNQASAESPSASDLTMQYNTRFASLGAKSALGPPSRGPPNASRPGLSQSMWDSSPNVPTFATEGSSSRTSAYASSPRPSPVDTFDTKVGERPRPVREKSSRWGFLKKMSMGKMKPDPPSTPSSPASSPNPPRITRPKTSAGVSSHYATTSRAGGGLDTVNKTPQIDIRLSTTGILDGLSITSSPVPASPEPPRQLLPEPSGSSLSVPTNGNGLLAAPLTTPRGQKRRSFLPIDAPGGMSLSIPENSAFVTGVVVAHDGEDQPGAPPESRVVTPSPVIDHEQYIRREEDRARDAYMRALRSVMAYLRDMNDLGTVQQQPHGNPLSMYGSSASSAQAQDDHATGRPRRPTVVEREVSMASSGSTMVSEGSVHLRSADSIAGLRSGTSSQTLSVATTDSSGSSEERKFKDDKGKRAMVIREIVLTERTYVKGLQELVDIYIKPAATPVNLLSGVGTSKDTVVHAAERKIVFGGIDALFSFHNDSFLPALEGAAAPLMHPGAQDADVDGQLSLSVAKAVGNIFVKHAAFMKMYSSYINNFDSSVQRVKYWTSDRSTPGSASPGTSLSPSSSSAQLVGSSISMAMTSTPNILADNSAATGIPNLTTSQRKRIKSYLKRCRLNPRHTQLNLEGYLLLPVQRVPRYKLLLEELLRSTPPTYEYMEDPLDRALAEIALLANNMNEGKRESESRRKLVQWQTRIRGKFPSPLVQPHRRLIMDGRLLLTRVVRKAVVSFEAINAQGDASTVQVDCLAPELTPRPLIGILCNDLLVLCRDPSDGQDPNSSVDLWAVLRMQTLPQPASIVHGNSLRLVDNKAILYFDAPTPSDALNWYRAINLHIPASKS</sequence>
<organism evidence="3 4">
    <name type="scientific">Gymnopilus dilepis</name>
    <dbReference type="NCBI Taxonomy" id="231916"/>
    <lineage>
        <taxon>Eukaryota</taxon>
        <taxon>Fungi</taxon>
        <taxon>Dikarya</taxon>
        <taxon>Basidiomycota</taxon>
        <taxon>Agaricomycotina</taxon>
        <taxon>Agaricomycetes</taxon>
        <taxon>Agaricomycetidae</taxon>
        <taxon>Agaricales</taxon>
        <taxon>Agaricineae</taxon>
        <taxon>Hymenogastraceae</taxon>
        <taxon>Gymnopilus</taxon>
    </lineage>
</organism>
<dbReference type="CDD" id="cd19494">
    <property type="entry name" value="Elp4"/>
    <property type="match status" value="1"/>
</dbReference>
<feature type="compositionally biased region" description="Polar residues" evidence="1">
    <location>
        <begin position="1280"/>
        <end position="1289"/>
    </location>
</feature>
<feature type="compositionally biased region" description="Pro residues" evidence="1">
    <location>
        <begin position="402"/>
        <end position="412"/>
    </location>
</feature>
<dbReference type="InterPro" id="IPR001331">
    <property type="entry name" value="GDS_CDC24_CS"/>
</dbReference>
<dbReference type="Pfam" id="PF05625">
    <property type="entry name" value="PAXNEB"/>
    <property type="match status" value="1"/>
</dbReference>
<reference evidence="3 4" key="1">
    <citation type="journal article" date="2018" name="Evol. Lett.">
        <title>Horizontal gene cluster transfer increased hallucinogenic mushroom diversity.</title>
        <authorList>
            <person name="Reynolds H.T."/>
            <person name="Vijayakumar V."/>
            <person name="Gluck-Thaler E."/>
            <person name="Korotkin H.B."/>
            <person name="Matheny P.B."/>
            <person name="Slot J.C."/>
        </authorList>
    </citation>
    <scope>NUCLEOTIDE SEQUENCE [LARGE SCALE GENOMIC DNA]</scope>
    <source>
        <strain evidence="3 4">SRW20</strain>
    </source>
</reference>
<dbReference type="Proteomes" id="UP000284706">
    <property type="component" value="Unassembled WGS sequence"/>
</dbReference>
<feature type="compositionally biased region" description="Low complexity" evidence="1">
    <location>
        <begin position="989"/>
        <end position="1000"/>
    </location>
</feature>
<dbReference type="GO" id="GO:0033588">
    <property type="term" value="C:elongator holoenzyme complex"/>
    <property type="evidence" value="ECO:0007669"/>
    <property type="project" value="InterPro"/>
</dbReference>
<gene>
    <name evidence="3" type="ORF">CVT26_003014</name>
</gene>
<dbReference type="InterPro" id="IPR000219">
    <property type="entry name" value="DH_dom"/>
</dbReference>
<dbReference type="InterPro" id="IPR032675">
    <property type="entry name" value="LRR_dom_sf"/>
</dbReference>
<feature type="region of interest" description="Disordered" evidence="1">
    <location>
        <begin position="951"/>
        <end position="1083"/>
    </location>
</feature>
<feature type="region of interest" description="Disordered" evidence="1">
    <location>
        <begin position="1472"/>
        <end position="1492"/>
    </location>
</feature>
<dbReference type="InterPro" id="IPR011993">
    <property type="entry name" value="PH-like_dom_sf"/>
</dbReference>
<dbReference type="SUPFAM" id="SSF50729">
    <property type="entry name" value="PH domain-like"/>
    <property type="match status" value="1"/>
</dbReference>
<dbReference type="SUPFAM" id="SSF48065">
    <property type="entry name" value="DBL homology domain (DH-domain)"/>
    <property type="match status" value="1"/>
</dbReference>
<feature type="region of interest" description="Disordered" evidence="1">
    <location>
        <begin position="1104"/>
        <end position="1134"/>
    </location>
</feature>
<dbReference type="InterPro" id="IPR051092">
    <property type="entry name" value="FYVE_RhoGEF_PH"/>
</dbReference>
<feature type="region of interest" description="Disordered" evidence="1">
    <location>
        <begin position="758"/>
        <end position="878"/>
    </location>
</feature>
<feature type="compositionally biased region" description="Basic and acidic residues" evidence="1">
    <location>
        <begin position="1008"/>
        <end position="1024"/>
    </location>
</feature>
<feature type="region of interest" description="Disordered" evidence="1">
    <location>
        <begin position="1236"/>
        <end position="1292"/>
    </location>
</feature>
<feature type="compositionally biased region" description="Basic and acidic residues" evidence="1">
    <location>
        <begin position="538"/>
        <end position="547"/>
    </location>
</feature>
<dbReference type="InterPro" id="IPR027417">
    <property type="entry name" value="P-loop_NTPase"/>
</dbReference>
<feature type="compositionally biased region" description="Polar residues" evidence="1">
    <location>
        <begin position="1060"/>
        <end position="1075"/>
    </location>
</feature>
<dbReference type="Gene3D" id="3.40.50.300">
    <property type="entry name" value="P-loop containing nucleotide triphosphate hydrolases"/>
    <property type="match status" value="1"/>
</dbReference>
<feature type="compositionally biased region" description="Polar residues" evidence="1">
    <location>
        <begin position="969"/>
        <end position="988"/>
    </location>
</feature>
<name>A0A409W2H3_9AGAR</name>
<feature type="compositionally biased region" description="Low complexity" evidence="1">
    <location>
        <begin position="1475"/>
        <end position="1492"/>
    </location>
</feature>
<dbReference type="Gene3D" id="2.30.29.30">
    <property type="entry name" value="Pleckstrin-homology domain (PH domain)/Phosphotyrosine-binding domain (PTB)"/>
    <property type="match status" value="1"/>
</dbReference>
<dbReference type="GO" id="GO:0005737">
    <property type="term" value="C:cytoplasm"/>
    <property type="evidence" value="ECO:0007669"/>
    <property type="project" value="TreeGrafter"/>
</dbReference>
<dbReference type="EMBL" id="NHYE01005443">
    <property type="protein sequence ID" value="PPQ72719.1"/>
    <property type="molecule type" value="Genomic_DNA"/>
</dbReference>
<evidence type="ECO:0000259" key="2">
    <source>
        <dbReference type="PROSITE" id="PS50010"/>
    </source>
</evidence>
<feature type="compositionally biased region" description="Low complexity" evidence="1">
    <location>
        <begin position="422"/>
        <end position="440"/>
    </location>
</feature>
<dbReference type="InterPro" id="IPR008728">
    <property type="entry name" value="Elongator_complex_protein_4"/>
</dbReference>
<feature type="compositionally biased region" description="Basic and acidic residues" evidence="1">
    <location>
        <begin position="556"/>
        <end position="574"/>
    </location>
</feature>
<dbReference type="SMART" id="SM00325">
    <property type="entry name" value="RhoGEF"/>
    <property type="match status" value="1"/>
</dbReference>
<dbReference type="InterPro" id="IPR035899">
    <property type="entry name" value="DBL_dom_sf"/>
</dbReference>
<dbReference type="Pfam" id="PF00621">
    <property type="entry name" value="RhoGEF"/>
    <property type="match status" value="1"/>
</dbReference>
<dbReference type="GO" id="GO:0002098">
    <property type="term" value="P:tRNA wobble uridine modification"/>
    <property type="evidence" value="ECO:0007669"/>
    <property type="project" value="InterPro"/>
</dbReference>
<dbReference type="SUPFAM" id="SSF52075">
    <property type="entry name" value="Outer arm dynein light chain 1"/>
    <property type="match status" value="1"/>
</dbReference>
<feature type="compositionally biased region" description="Basic and acidic residues" evidence="1">
    <location>
        <begin position="804"/>
        <end position="815"/>
    </location>
</feature>